<gene>
    <name evidence="2" type="ORF">MM415B04736_0005</name>
</gene>
<feature type="transmembrane region" description="Helical" evidence="1">
    <location>
        <begin position="39"/>
        <end position="59"/>
    </location>
</feature>
<keyword evidence="1" id="KW-0812">Transmembrane</keyword>
<proteinExistence type="predicted"/>
<feature type="transmembrane region" description="Helical" evidence="1">
    <location>
        <begin position="7"/>
        <end position="27"/>
    </location>
</feature>
<accession>A0A6M3LAZ9</accession>
<keyword evidence="1" id="KW-0472">Membrane</keyword>
<name>A0A6M3LAZ9_9ZZZZ</name>
<reference evidence="2" key="1">
    <citation type="submission" date="2020-03" db="EMBL/GenBank/DDBJ databases">
        <title>The deep terrestrial virosphere.</title>
        <authorList>
            <person name="Holmfeldt K."/>
            <person name="Nilsson E."/>
            <person name="Simone D."/>
            <person name="Lopez-Fernandez M."/>
            <person name="Wu X."/>
            <person name="de Brujin I."/>
            <person name="Lundin D."/>
            <person name="Andersson A."/>
            <person name="Bertilsson S."/>
            <person name="Dopson M."/>
        </authorList>
    </citation>
    <scope>NUCLEOTIDE SEQUENCE</scope>
    <source>
        <strain evidence="2">MM415B04736</strain>
    </source>
</reference>
<sequence>MGWLIGYTLASITTAMIVVKIFDYVFAEVSNGLVSTARFVLFVATWTVVTAKAGMNGFTKRLRRLRQGKIR</sequence>
<dbReference type="EMBL" id="MT143056">
    <property type="protein sequence ID" value="QJA92307.1"/>
    <property type="molecule type" value="Genomic_DNA"/>
</dbReference>
<dbReference type="AlphaFoldDB" id="A0A6M3LAZ9"/>
<protein>
    <submittedName>
        <fullName evidence="2">Uncharacterized protein</fullName>
    </submittedName>
</protein>
<evidence type="ECO:0000256" key="1">
    <source>
        <dbReference type="SAM" id="Phobius"/>
    </source>
</evidence>
<organism evidence="2">
    <name type="scientific">viral metagenome</name>
    <dbReference type="NCBI Taxonomy" id="1070528"/>
    <lineage>
        <taxon>unclassified sequences</taxon>
        <taxon>metagenomes</taxon>
        <taxon>organismal metagenomes</taxon>
    </lineage>
</organism>
<keyword evidence="1" id="KW-1133">Transmembrane helix</keyword>
<evidence type="ECO:0000313" key="2">
    <source>
        <dbReference type="EMBL" id="QJA92307.1"/>
    </source>
</evidence>